<dbReference type="AlphaFoldDB" id="A0A3P6NNX2"/>
<dbReference type="Proteomes" id="UP000267096">
    <property type="component" value="Unassembled WGS sequence"/>
</dbReference>
<protein>
    <recommendedName>
        <fullName evidence="3">Rab-GAP TBC domain-containing protein</fullName>
    </recommendedName>
</protein>
<accession>A0A3P6NNX2</accession>
<evidence type="ECO:0000313" key="1">
    <source>
        <dbReference type="EMBL" id="VDK19810.1"/>
    </source>
</evidence>
<proteinExistence type="predicted"/>
<reference evidence="1 2" key="1">
    <citation type="submission" date="2018-11" db="EMBL/GenBank/DDBJ databases">
        <authorList>
            <consortium name="Pathogen Informatics"/>
        </authorList>
    </citation>
    <scope>NUCLEOTIDE SEQUENCE [LARGE SCALE GENOMIC DNA]</scope>
</reference>
<dbReference type="EMBL" id="UYRR01002981">
    <property type="protein sequence ID" value="VDK19810.1"/>
    <property type="molecule type" value="Genomic_DNA"/>
</dbReference>
<organism evidence="1 2">
    <name type="scientific">Anisakis simplex</name>
    <name type="common">Herring worm</name>
    <dbReference type="NCBI Taxonomy" id="6269"/>
    <lineage>
        <taxon>Eukaryota</taxon>
        <taxon>Metazoa</taxon>
        <taxon>Ecdysozoa</taxon>
        <taxon>Nematoda</taxon>
        <taxon>Chromadorea</taxon>
        <taxon>Rhabditida</taxon>
        <taxon>Spirurina</taxon>
        <taxon>Ascaridomorpha</taxon>
        <taxon>Ascaridoidea</taxon>
        <taxon>Anisakidae</taxon>
        <taxon>Anisakis</taxon>
        <taxon>Anisakis simplex complex</taxon>
    </lineage>
</organism>
<dbReference type="OrthoDB" id="10264062at2759"/>
<evidence type="ECO:0000313" key="2">
    <source>
        <dbReference type="Proteomes" id="UP000267096"/>
    </source>
</evidence>
<evidence type="ECO:0008006" key="3">
    <source>
        <dbReference type="Google" id="ProtNLM"/>
    </source>
</evidence>
<sequence length="111" mass="12905">MFFCNGGLSSFIEAIRRLISDAGFELITQLELPERSEVKRDKPLKEAIVLNYKQRDGSYKEVNKLKSLIFRGGLEMALRRDLWNFLLGVFGWEYTHEDIVNVRFCVVVFAV</sequence>
<name>A0A3P6NNX2_ANISI</name>
<keyword evidence="2" id="KW-1185">Reference proteome</keyword>
<gene>
    <name evidence="1" type="ORF">ASIM_LOCUS2281</name>
</gene>